<dbReference type="EMBL" id="JBHSMD010000004">
    <property type="protein sequence ID" value="MFC5494309.1"/>
    <property type="molecule type" value="Genomic_DNA"/>
</dbReference>
<dbReference type="InterPro" id="IPR004017">
    <property type="entry name" value="Cys_rich_dom"/>
</dbReference>
<protein>
    <submittedName>
        <fullName evidence="10">FAD-binding and (Fe-S)-binding domain-containing protein</fullName>
    </submittedName>
</protein>
<dbReference type="InterPro" id="IPR016166">
    <property type="entry name" value="FAD-bd_PCMH"/>
</dbReference>
<dbReference type="PROSITE" id="PS51387">
    <property type="entry name" value="FAD_PCMH"/>
    <property type="match status" value="1"/>
</dbReference>
<keyword evidence="4" id="KW-0274">FAD</keyword>
<dbReference type="Pfam" id="PF02754">
    <property type="entry name" value="CCG"/>
    <property type="match status" value="2"/>
</dbReference>
<dbReference type="InterPro" id="IPR017896">
    <property type="entry name" value="4Fe4S_Fe-S-bd"/>
</dbReference>
<dbReference type="Gene3D" id="3.30.465.10">
    <property type="match status" value="1"/>
</dbReference>
<dbReference type="SUPFAM" id="SSF55103">
    <property type="entry name" value="FAD-linked oxidases, C-terminal domain"/>
    <property type="match status" value="1"/>
</dbReference>
<dbReference type="PANTHER" id="PTHR11748:SF119">
    <property type="entry name" value="D-2-HYDROXYGLUTARATE DEHYDROGENASE"/>
    <property type="match status" value="1"/>
</dbReference>
<evidence type="ECO:0000259" key="8">
    <source>
        <dbReference type="PROSITE" id="PS51379"/>
    </source>
</evidence>
<dbReference type="Pfam" id="PF13183">
    <property type="entry name" value="Fer4_8"/>
    <property type="match status" value="1"/>
</dbReference>
<evidence type="ECO:0000256" key="7">
    <source>
        <dbReference type="ARBA" id="ARBA00023014"/>
    </source>
</evidence>
<dbReference type="Pfam" id="PF02913">
    <property type="entry name" value="FAD-oxidase_C"/>
    <property type="match status" value="1"/>
</dbReference>
<evidence type="ECO:0000256" key="2">
    <source>
        <dbReference type="ARBA" id="ARBA00022630"/>
    </source>
</evidence>
<evidence type="ECO:0000259" key="9">
    <source>
        <dbReference type="PROSITE" id="PS51387"/>
    </source>
</evidence>
<dbReference type="Gene3D" id="3.30.70.2740">
    <property type="match status" value="1"/>
</dbReference>
<proteinExistence type="predicted"/>
<evidence type="ECO:0000256" key="4">
    <source>
        <dbReference type="ARBA" id="ARBA00022827"/>
    </source>
</evidence>
<keyword evidence="2" id="KW-0285">Flavoprotein</keyword>
<evidence type="ECO:0000256" key="6">
    <source>
        <dbReference type="ARBA" id="ARBA00023004"/>
    </source>
</evidence>
<dbReference type="InterPro" id="IPR004113">
    <property type="entry name" value="FAD-bd_oxidored_4_C"/>
</dbReference>
<evidence type="ECO:0000256" key="5">
    <source>
        <dbReference type="ARBA" id="ARBA00023002"/>
    </source>
</evidence>
<comment type="cofactor">
    <cofactor evidence="1">
        <name>FAD</name>
        <dbReference type="ChEBI" id="CHEBI:57692"/>
    </cofactor>
</comment>
<organism evidence="10 11">
    <name type="scientific">Nocardioides caricicola</name>
    <dbReference type="NCBI Taxonomy" id="634770"/>
    <lineage>
        <taxon>Bacteria</taxon>
        <taxon>Bacillati</taxon>
        <taxon>Actinomycetota</taxon>
        <taxon>Actinomycetes</taxon>
        <taxon>Propionibacteriales</taxon>
        <taxon>Nocardioidaceae</taxon>
        <taxon>Nocardioides</taxon>
    </lineage>
</organism>
<comment type="caution">
    <text evidence="10">The sequence shown here is derived from an EMBL/GenBank/DDBJ whole genome shotgun (WGS) entry which is preliminary data.</text>
</comment>
<keyword evidence="11" id="KW-1185">Reference proteome</keyword>
<dbReference type="InterPro" id="IPR016169">
    <property type="entry name" value="FAD-bd_PCMH_sub2"/>
</dbReference>
<dbReference type="InterPro" id="IPR036318">
    <property type="entry name" value="FAD-bd_PCMH-like_sf"/>
</dbReference>
<reference evidence="11" key="1">
    <citation type="journal article" date="2019" name="Int. J. Syst. Evol. Microbiol.">
        <title>The Global Catalogue of Microorganisms (GCM) 10K type strain sequencing project: providing services to taxonomists for standard genome sequencing and annotation.</title>
        <authorList>
            <consortium name="The Broad Institute Genomics Platform"/>
            <consortium name="The Broad Institute Genome Sequencing Center for Infectious Disease"/>
            <person name="Wu L."/>
            <person name="Ma J."/>
        </authorList>
    </citation>
    <scope>NUCLEOTIDE SEQUENCE [LARGE SCALE GENOMIC DNA]</scope>
    <source>
        <strain evidence="11">KACC 13778</strain>
    </source>
</reference>
<keyword evidence="5" id="KW-0560">Oxidoreductase</keyword>
<keyword evidence="3" id="KW-0479">Metal-binding</keyword>
<dbReference type="InterPro" id="IPR006094">
    <property type="entry name" value="Oxid_FAD_bind_N"/>
</dbReference>
<feature type="domain" description="FAD-binding PCMH-type" evidence="9">
    <location>
        <begin position="36"/>
        <end position="242"/>
    </location>
</feature>
<dbReference type="PROSITE" id="PS00198">
    <property type="entry name" value="4FE4S_FER_1"/>
    <property type="match status" value="1"/>
</dbReference>
<evidence type="ECO:0000256" key="3">
    <source>
        <dbReference type="ARBA" id="ARBA00022723"/>
    </source>
</evidence>
<keyword evidence="7" id="KW-0411">Iron-sulfur</keyword>
<dbReference type="PROSITE" id="PS51379">
    <property type="entry name" value="4FE4S_FER_2"/>
    <property type="match status" value="1"/>
</dbReference>
<keyword evidence="6" id="KW-0408">Iron</keyword>
<evidence type="ECO:0000313" key="11">
    <source>
        <dbReference type="Proteomes" id="UP001595956"/>
    </source>
</evidence>
<dbReference type="SUPFAM" id="SSF56176">
    <property type="entry name" value="FAD-binding/transporter-associated domain-like"/>
    <property type="match status" value="1"/>
</dbReference>
<dbReference type="Pfam" id="PF01565">
    <property type="entry name" value="FAD_binding_4"/>
    <property type="match status" value="1"/>
</dbReference>
<name>A0ABW0N141_9ACTN</name>
<dbReference type="Proteomes" id="UP001595956">
    <property type="component" value="Unassembled WGS sequence"/>
</dbReference>
<dbReference type="SUPFAM" id="SSF46548">
    <property type="entry name" value="alpha-helical ferredoxin"/>
    <property type="match status" value="1"/>
</dbReference>
<feature type="domain" description="4Fe-4S ferredoxin-type" evidence="8">
    <location>
        <begin position="549"/>
        <end position="580"/>
    </location>
</feature>
<evidence type="ECO:0000256" key="1">
    <source>
        <dbReference type="ARBA" id="ARBA00001974"/>
    </source>
</evidence>
<dbReference type="RefSeq" id="WP_345180313.1">
    <property type="nucleotide sequence ID" value="NZ_JBHSMD010000004.1"/>
</dbReference>
<dbReference type="InterPro" id="IPR016164">
    <property type="entry name" value="FAD-linked_Oxase-like_C"/>
</dbReference>
<sequence length="889" mass="94277">MTVSPDLVAALRDRGVTDVDDSTLTRALYSSDASLYRVVPQVVVRPRHPDELDAVLDASAATGAPVTMRGAGTSIAGNAVGTGIVVDTLKHLNRVVSIDREARTAVVQPGVVHADLQRAAAPHGLRFGPDPSTHTRCTIGGMIGNNACGSRALGYGRTSDNVLGLDVAYGPGAADVEARLGALVDQHLGHIRTSFGRFTRQVSGYSLEHLLPENGRNVDRFLVGSEGTLAVVRSATVRLVEDDPDRHLVVLGYPSMAEAADAVPALLAVAPSMTACEGLDSRIVDLVPGAPALPRGAGWLFVEVPAAETAAVIAAGGALEHRVVPDGPEAAALWRIREDGAGLAARSLSRPAYSGWEDAAVPPEKLGAWLRDFDELLKEHRLDGVPYGHFGDGCVHVRIDFLFDDGGRSFRDFLTAAALKLKEHGGSLSGEHGDGRARSELLSTMYDEESLALFGAVKAICDPGNALNPGNIVDPAPLDADLRPARPRPLIPLADAIHRCTGVGKCVAPKTNGVMCPSYLATRDEKDSTRGRSRVLQEALDGELVKGFADPAVHEALDLCLACKGCASDCPTGVDMATYKAEALHATYTGPDARRRPRSHLLLGRLPKWARMTAPVAPLANRMMRLGPVARMAKATAGIDQRRSIPAFAPKTLRRTTGVPEVVPDVWIWADSFTDHFLPSTGLAAIEFLASVGVTARVIRDDACCGLTWVTTGQLDEARAIMTRTVRTLKPYVESGVPVVGLEPSCLATLRSDVPEMVGERLDVLSFAELLERLDVALPDLTGVDVVAQPHCHHASIIGWAADKRLLERAGATVTQVAGCCGLAGNFGMEKGHYEVSVAVAETHLLPAVRANRDAVVLADGMSCKVQLDDLADVPAMHLAELLASRIEK</sequence>
<dbReference type="InterPro" id="IPR017900">
    <property type="entry name" value="4Fe4S_Fe_S_CS"/>
</dbReference>
<evidence type="ECO:0000313" key="10">
    <source>
        <dbReference type="EMBL" id="MFC5494309.1"/>
    </source>
</evidence>
<accession>A0ABW0N141</accession>
<gene>
    <name evidence="10" type="ORF">ACFPKY_14420</name>
</gene>
<dbReference type="PANTHER" id="PTHR11748">
    <property type="entry name" value="D-LACTATE DEHYDROGENASE"/>
    <property type="match status" value="1"/>
</dbReference>